<dbReference type="Pfam" id="PF12973">
    <property type="entry name" value="Cupin_7"/>
    <property type="match status" value="1"/>
</dbReference>
<dbReference type="InterPro" id="IPR025979">
    <property type="entry name" value="ChrR-like_cupin_dom"/>
</dbReference>
<dbReference type="AlphaFoldDB" id="A0A1R4EH25"/>
<evidence type="ECO:0000259" key="1">
    <source>
        <dbReference type="Pfam" id="PF12973"/>
    </source>
</evidence>
<dbReference type="InterPro" id="IPR014710">
    <property type="entry name" value="RmlC-like_jellyroll"/>
</dbReference>
<keyword evidence="3" id="KW-1185">Reference proteome</keyword>
<gene>
    <name evidence="2" type="ORF">A1019T_01776</name>
</gene>
<evidence type="ECO:0000313" key="2">
    <source>
        <dbReference type="EMBL" id="SJM37792.1"/>
    </source>
</evidence>
<dbReference type="RefSeq" id="WP_077449179.1">
    <property type="nucleotide sequence ID" value="NZ_FUGD01000105.1"/>
</dbReference>
<organism evidence="2 3">
    <name type="scientific">Psychrobacter pasteurii</name>
    <dbReference type="NCBI Taxonomy" id="1945520"/>
    <lineage>
        <taxon>Bacteria</taxon>
        <taxon>Pseudomonadati</taxon>
        <taxon>Pseudomonadota</taxon>
        <taxon>Gammaproteobacteria</taxon>
        <taxon>Moraxellales</taxon>
        <taxon>Moraxellaceae</taxon>
        <taxon>Psychrobacter</taxon>
    </lineage>
</organism>
<protein>
    <submittedName>
        <fullName evidence="2">ChrR Cupin-like domain protein</fullName>
    </submittedName>
</protein>
<dbReference type="Proteomes" id="UP000188169">
    <property type="component" value="Unassembled WGS sequence"/>
</dbReference>
<sequence>MRINADFSQRAELCAEQHQWVHSPQSGVHRVMLDRIGAKKARATSLVRYAPDSYFPHHLHPGREEILVLQGVFSADDKHYPAGWYLRNPPGSGHQPYSDEGATIFVKLRQMTEDEKQYVAIDTNDAEHWQAQGKRQVCPLFSSEYEQVSLQRLQSGETVFDSRPEGGAELLVVSGSLVEMKSDQLSDEYSAGSWIRLPAVIDDNTDEDINSELNTRFANFKAGSDGVTLYLKTGHLAQVIGADNHSDS</sequence>
<feature type="domain" description="ChrR-like cupin" evidence="1">
    <location>
        <begin position="15"/>
        <end position="111"/>
    </location>
</feature>
<dbReference type="CDD" id="cd20303">
    <property type="entry name" value="cupin_ChrR_1"/>
    <property type="match status" value="1"/>
</dbReference>
<dbReference type="Gene3D" id="2.60.120.10">
    <property type="entry name" value="Jelly Rolls"/>
    <property type="match status" value="1"/>
</dbReference>
<dbReference type="SUPFAM" id="SSF51182">
    <property type="entry name" value="RmlC-like cupins"/>
    <property type="match status" value="1"/>
</dbReference>
<dbReference type="InterPro" id="IPR011051">
    <property type="entry name" value="RmlC_Cupin_sf"/>
</dbReference>
<dbReference type="STRING" id="1945520.A1019T_01776"/>
<accession>A0A1R4EH25</accession>
<proteinExistence type="predicted"/>
<name>A0A1R4EH25_9GAMM</name>
<dbReference type="OrthoDB" id="9801227at2"/>
<evidence type="ECO:0000313" key="3">
    <source>
        <dbReference type="Proteomes" id="UP000188169"/>
    </source>
</evidence>
<reference evidence="3" key="1">
    <citation type="submission" date="2017-02" db="EMBL/GenBank/DDBJ databases">
        <authorList>
            <person name="Mornico D."/>
        </authorList>
    </citation>
    <scope>NUCLEOTIDE SEQUENCE [LARGE SCALE GENOMIC DNA]</scope>
</reference>
<dbReference type="EMBL" id="FUGD01000105">
    <property type="protein sequence ID" value="SJM37792.1"/>
    <property type="molecule type" value="Genomic_DNA"/>
</dbReference>